<gene>
    <name evidence="2" type="ORF">HNQ59_000113</name>
</gene>
<dbReference type="RefSeq" id="WP_184033708.1">
    <property type="nucleotide sequence ID" value="NZ_JACHHY010000001.1"/>
</dbReference>
<evidence type="ECO:0000313" key="2">
    <source>
        <dbReference type="EMBL" id="MBB5016851.1"/>
    </source>
</evidence>
<proteinExistence type="predicted"/>
<dbReference type="SUPFAM" id="SSF53850">
    <property type="entry name" value="Periplasmic binding protein-like II"/>
    <property type="match status" value="1"/>
</dbReference>
<protein>
    <submittedName>
        <fullName evidence="2">ABC-type amino acid transport substrate-binding protein</fullName>
    </submittedName>
</protein>
<dbReference type="EMBL" id="JACHHY010000001">
    <property type="protein sequence ID" value="MBB5016851.1"/>
    <property type="molecule type" value="Genomic_DNA"/>
</dbReference>
<dbReference type="AlphaFoldDB" id="A0A840MNM7"/>
<feature type="signal peptide" evidence="1">
    <location>
        <begin position="1"/>
        <end position="22"/>
    </location>
</feature>
<evidence type="ECO:0000313" key="3">
    <source>
        <dbReference type="Proteomes" id="UP000575898"/>
    </source>
</evidence>
<keyword evidence="3" id="KW-1185">Reference proteome</keyword>
<dbReference type="Proteomes" id="UP000575898">
    <property type="component" value="Unassembled WGS sequence"/>
</dbReference>
<organism evidence="2 3">
    <name type="scientific">Chitinivorax tropicus</name>
    <dbReference type="NCBI Taxonomy" id="714531"/>
    <lineage>
        <taxon>Bacteria</taxon>
        <taxon>Pseudomonadati</taxon>
        <taxon>Pseudomonadota</taxon>
        <taxon>Betaproteobacteria</taxon>
        <taxon>Chitinivorax</taxon>
    </lineage>
</organism>
<keyword evidence="1" id="KW-0732">Signal</keyword>
<name>A0A840MNM7_9PROT</name>
<feature type="chain" id="PRO_5032271821" evidence="1">
    <location>
        <begin position="23"/>
        <end position="249"/>
    </location>
</feature>
<evidence type="ECO:0000256" key="1">
    <source>
        <dbReference type="SAM" id="SignalP"/>
    </source>
</evidence>
<accession>A0A840MNM7</accession>
<comment type="caution">
    <text evidence="2">The sequence shown here is derived from an EMBL/GenBank/DDBJ whole genome shotgun (WGS) entry which is preliminary data.</text>
</comment>
<reference evidence="2 3" key="1">
    <citation type="submission" date="2020-08" db="EMBL/GenBank/DDBJ databases">
        <title>Genomic Encyclopedia of Type Strains, Phase IV (KMG-IV): sequencing the most valuable type-strain genomes for metagenomic binning, comparative biology and taxonomic classification.</title>
        <authorList>
            <person name="Goeker M."/>
        </authorList>
    </citation>
    <scope>NUCLEOTIDE SEQUENCE [LARGE SCALE GENOMIC DNA]</scope>
    <source>
        <strain evidence="2 3">DSM 27165</strain>
    </source>
</reference>
<sequence>MINRRSACLAFCLGLLPIRASARSNREVLLIKQYLNPDGSEAPLPAFLQRLISYLEEELQLYFDVQTYPWKRGLALAAQGKGLVWGLSSNTRRQAVFDFSATVRTNDIWMITRAGERFPCHRIEDLRGKVVSVFRGNVLSDDFERHRGQLFQVQEDVDSTPIRLRRLLAGRVDVVLLTTHNKTRDQLQASLDKQTKQAGLVSVLDKPLIKDPVHFAYAKSANKRLLLRRIDVAIQKAKHQGIWQQFLQP</sequence>
<dbReference type="Gene3D" id="3.40.190.10">
    <property type="entry name" value="Periplasmic binding protein-like II"/>
    <property type="match status" value="2"/>
</dbReference>